<evidence type="ECO:0000313" key="2">
    <source>
        <dbReference type="EMBL" id="VWB34969.1"/>
    </source>
</evidence>
<proteinExistence type="predicted"/>
<name>A0A6P2IV22_BURL3</name>
<sequence>MPGTAQCGSSPRRRFRDTEPIINQRDADRQPPALRTVGGCCRSGGASTCPASRFGNRGRTVAILPVQARAGWLTDCKESSDERRVAEFAASIGRNRCVRGRLPVECTEIGLARQAGGAMLASRSAGLRVTRGGASRTATSICGGRWIRRVYSFVRLLGCKGDHAQRHRLCMTTRDAFGQDAEVRIDHPADCLEVVHPDVQAQRALCGVSRALHEVVDRVRFGQANEAALEHCDEQRRSAAGDRSSQPRSVYHRTYGATRGTESHSLVRHATRKR</sequence>
<feature type="region of interest" description="Disordered" evidence="1">
    <location>
        <begin position="233"/>
        <end position="274"/>
    </location>
</feature>
<organism evidence="2 3">
    <name type="scientific">Burkholderia lata (strain ATCC 17760 / DSM 23089 / LMG 22485 / NCIMB 9086 / R18194 / 383)</name>
    <dbReference type="NCBI Taxonomy" id="482957"/>
    <lineage>
        <taxon>Bacteria</taxon>
        <taxon>Pseudomonadati</taxon>
        <taxon>Pseudomonadota</taxon>
        <taxon>Betaproteobacteria</taxon>
        <taxon>Burkholderiales</taxon>
        <taxon>Burkholderiaceae</taxon>
        <taxon>Burkholderia</taxon>
        <taxon>Burkholderia cepacia complex</taxon>
    </lineage>
</organism>
<dbReference type="Proteomes" id="UP000494218">
    <property type="component" value="Unassembled WGS sequence"/>
</dbReference>
<dbReference type="AlphaFoldDB" id="A0A6P2IV22"/>
<reference evidence="2 3" key="1">
    <citation type="submission" date="2019-09" db="EMBL/GenBank/DDBJ databases">
        <authorList>
            <person name="Depoorter E."/>
        </authorList>
    </citation>
    <scope>NUCLEOTIDE SEQUENCE [LARGE SCALE GENOMIC DNA]</scope>
    <source>
        <strain evidence="2">LMG 23254</strain>
    </source>
</reference>
<protein>
    <submittedName>
        <fullName evidence="2">Uncharacterized protein</fullName>
    </submittedName>
</protein>
<gene>
    <name evidence="2" type="ORF">BLA23254_01522</name>
</gene>
<accession>A0A6P2IV22</accession>
<evidence type="ECO:0000256" key="1">
    <source>
        <dbReference type="SAM" id="MobiDB-lite"/>
    </source>
</evidence>
<evidence type="ECO:0000313" key="3">
    <source>
        <dbReference type="Proteomes" id="UP000494218"/>
    </source>
</evidence>
<feature type="region of interest" description="Disordered" evidence="1">
    <location>
        <begin position="1"/>
        <end position="34"/>
    </location>
</feature>
<dbReference type="EMBL" id="CABVPW010000006">
    <property type="protein sequence ID" value="VWB34969.1"/>
    <property type="molecule type" value="Genomic_DNA"/>
</dbReference>